<keyword evidence="2" id="KW-1185">Reference proteome</keyword>
<proteinExistence type="predicted"/>
<comment type="caution">
    <text evidence="1">The sequence shown here is derived from an EMBL/GenBank/DDBJ whole genome shotgun (WGS) entry which is preliminary data.</text>
</comment>
<evidence type="ECO:0000313" key="2">
    <source>
        <dbReference type="Proteomes" id="UP000629371"/>
    </source>
</evidence>
<protein>
    <submittedName>
        <fullName evidence="1">Uncharacterized protein</fullName>
    </submittedName>
</protein>
<gene>
    <name evidence="1" type="ORF">JK360_02620</name>
</gene>
<dbReference type="Proteomes" id="UP000629371">
    <property type="component" value="Unassembled WGS sequence"/>
</dbReference>
<dbReference type="EMBL" id="JAERRI010000001">
    <property type="protein sequence ID" value="MBL1088296.1"/>
    <property type="molecule type" value="Genomic_DNA"/>
</dbReference>
<evidence type="ECO:0000313" key="1">
    <source>
        <dbReference type="EMBL" id="MBL1088296.1"/>
    </source>
</evidence>
<accession>A0ABS1MLC1</accession>
<name>A0ABS1MLC1_9ACTN</name>
<organism evidence="1 2">
    <name type="scientific">Streptomyces siderophoricus</name>
    <dbReference type="NCBI Taxonomy" id="2802281"/>
    <lineage>
        <taxon>Bacteria</taxon>
        <taxon>Bacillati</taxon>
        <taxon>Actinomycetota</taxon>
        <taxon>Actinomycetes</taxon>
        <taxon>Kitasatosporales</taxon>
        <taxon>Streptomycetaceae</taxon>
        <taxon>Streptomyces</taxon>
    </lineage>
</organism>
<reference evidence="1 2" key="1">
    <citation type="submission" date="2021-01" db="EMBL/GenBank/DDBJ databases">
        <title>WGS of actinomycetes isolated from Thailand.</title>
        <authorList>
            <person name="Thawai C."/>
        </authorList>
    </citation>
    <scope>NUCLEOTIDE SEQUENCE [LARGE SCALE GENOMIC DNA]</scope>
    <source>
        <strain evidence="1 2">CH9-7</strain>
    </source>
</reference>
<sequence length="91" mass="10091">MWDSEQAQQALSLIHDLPGGEMYRCFLPGWGIRAHSSTSAYPLFEIAFCFRCHGARIWGPDVPATLQSQTFDAGSSAASELLRRFRACIPS</sequence>